<accession>A0A8T0GKP9</accession>
<keyword evidence="3" id="KW-1185">Reference proteome</keyword>
<evidence type="ECO:0000313" key="2">
    <source>
        <dbReference type="EMBL" id="KAG0559570.1"/>
    </source>
</evidence>
<dbReference type="EMBL" id="CM026431">
    <property type="protein sequence ID" value="KAG0559570.1"/>
    <property type="molecule type" value="Genomic_DNA"/>
</dbReference>
<keyword evidence="1" id="KW-0732">Signal</keyword>
<evidence type="ECO:0000313" key="3">
    <source>
        <dbReference type="Proteomes" id="UP000822688"/>
    </source>
</evidence>
<dbReference type="Proteomes" id="UP000822688">
    <property type="component" value="Chromosome 10"/>
</dbReference>
<evidence type="ECO:0000256" key="1">
    <source>
        <dbReference type="SAM" id="SignalP"/>
    </source>
</evidence>
<reference evidence="2" key="1">
    <citation type="submission" date="2020-06" db="EMBL/GenBank/DDBJ databases">
        <title>WGS assembly of Ceratodon purpureus strain R40.</title>
        <authorList>
            <person name="Carey S.B."/>
            <person name="Jenkins J."/>
            <person name="Shu S."/>
            <person name="Lovell J.T."/>
            <person name="Sreedasyam A."/>
            <person name="Maumus F."/>
            <person name="Tiley G.P."/>
            <person name="Fernandez-Pozo N."/>
            <person name="Barry K."/>
            <person name="Chen C."/>
            <person name="Wang M."/>
            <person name="Lipzen A."/>
            <person name="Daum C."/>
            <person name="Saski C.A."/>
            <person name="Payton A.C."/>
            <person name="Mcbreen J.C."/>
            <person name="Conrad R.E."/>
            <person name="Kollar L.M."/>
            <person name="Olsson S."/>
            <person name="Huttunen S."/>
            <person name="Landis J.B."/>
            <person name="Wickett N.J."/>
            <person name="Johnson M.G."/>
            <person name="Rensing S.A."/>
            <person name="Grimwood J."/>
            <person name="Schmutz J."/>
            <person name="Mcdaniel S.F."/>
        </authorList>
    </citation>
    <scope>NUCLEOTIDE SEQUENCE</scope>
    <source>
        <strain evidence="2">R40</strain>
    </source>
</reference>
<dbReference type="AlphaFoldDB" id="A0A8T0GKP9"/>
<feature type="signal peptide" evidence="1">
    <location>
        <begin position="1"/>
        <end position="18"/>
    </location>
</feature>
<feature type="chain" id="PRO_5035897425" description="Secreted protein" evidence="1">
    <location>
        <begin position="19"/>
        <end position="78"/>
    </location>
</feature>
<proteinExistence type="predicted"/>
<sequence>MPYIFFLVSVAVYSQILLQSVCRYLFGCLVPGDRGQCYISVAIGKRLDSVQIEVYRFCVQIRVQMGESSRVTCVKDFE</sequence>
<organism evidence="2 3">
    <name type="scientific">Ceratodon purpureus</name>
    <name type="common">Fire moss</name>
    <name type="synonym">Dicranum purpureum</name>
    <dbReference type="NCBI Taxonomy" id="3225"/>
    <lineage>
        <taxon>Eukaryota</taxon>
        <taxon>Viridiplantae</taxon>
        <taxon>Streptophyta</taxon>
        <taxon>Embryophyta</taxon>
        <taxon>Bryophyta</taxon>
        <taxon>Bryophytina</taxon>
        <taxon>Bryopsida</taxon>
        <taxon>Dicranidae</taxon>
        <taxon>Pseudoditrichales</taxon>
        <taxon>Ditrichaceae</taxon>
        <taxon>Ceratodon</taxon>
    </lineage>
</organism>
<protein>
    <recommendedName>
        <fullName evidence="4">Secreted protein</fullName>
    </recommendedName>
</protein>
<gene>
    <name evidence="2" type="ORF">KC19_10G114600</name>
</gene>
<comment type="caution">
    <text evidence="2">The sequence shown here is derived from an EMBL/GenBank/DDBJ whole genome shotgun (WGS) entry which is preliminary data.</text>
</comment>
<name>A0A8T0GKP9_CERPU</name>
<evidence type="ECO:0008006" key="4">
    <source>
        <dbReference type="Google" id="ProtNLM"/>
    </source>
</evidence>